<sequence>MFQVGDKIVYPMHGAGVIEAIEEREFLGRRRRYYILHMPLGALRAMIPLDQAEDLGVRPVLPKEALVDLEAVLRRHDAEPDKSWNQRYRKHLDQLKTGDVFAVADVVRTLMRRERRRALSGGERRMLENARMMLVSELVLSQNIDEAAAQAWLERAVFGPEAEESGV</sequence>
<dbReference type="GO" id="GO:0009303">
    <property type="term" value="P:rRNA transcription"/>
    <property type="evidence" value="ECO:0007669"/>
    <property type="project" value="TreeGrafter"/>
</dbReference>
<dbReference type="InterPro" id="IPR048792">
    <property type="entry name" value="CarD_C"/>
</dbReference>
<dbReference type="Gene3D" id="1.20.58.1290">
    <property type="entry name" value="CarD-like, C-terminal domain"/>
    <property type="match status" value="1"/>
</dbReference>
<dbReference type="Proteomes" id="UP000243024">
    <property type="component" value="Unassembled WGS sequence"/>
</dbReference>
<accession>A0A132NCL0</accession>
<dbReference type="InterPro" id="IPR042215">
    <property type="entry name" value="CarD-like_C"/>
</dbReference>
<dbReference type="STRING" id="1484.SA87_07655"/>
<dbReference type="Proteomes" id="UP000244180">
    <property type="component" value="Unassembled WGS sequence"/>
</dbReference>
<organism evidence="4 6">
    <name type="scientific">Hydrogenibacillus schlegelii</name>
    <name type="common">Bacillus schlegelii</name>
    <dbReference type="NCBI Taxonomy" id="1484"/>
    <lineage>
        <taxon>Bacteria</taxon>
        <taxon>Bacillati</taxon>
        <taxon>Bacillota</taxon>
        <taxon>Bacilli</taxon>
        <taxon>Bacillales</taxon>
        <taxon>Bacillales Family X. Incertae Sedis</taxon>
        <taxon>Hydrogenibacillus</taxon>
    </lineage>
</organism>
<keyword evidence="5" id="KW-1185">Reference proteome</keyword>
<evidence type="ECO:0000259" key="1">
    <source>
        <dbReference type="SMART" id="SM01058"/>
    </source>
</evidence>
<dbReference type="PANTHER" id="PTHR38447">
    <property type="entry name" value="TRANSCRIPTION FACTOR YDEB-RELATED"/>
    <property type="match status" value="1"/>
</dbReference>
<reference evidence="3 5" key="1">
    <citation type="submission" date="2015-09" db="EMBL/GenBank/DDBJ databases">
        <title>Draft genome sequence of Hydrogenibacillus schlegelii DSM 2000.</title>
        <authorList>
            <person name="Hemp J."/>
        </authorList>
    </citation>
    <scope>NUCLEOTIDE SEQUENCE [LARGE SCALE GENOMIC DNA]</scope>
    <source>
        <strain evidence="3 5">MA 48</strain>
    </source>
</reference>
<comment type="caution">
    <text evidence="4">The sequence shown here is derived from an EMBL/GenBank/DDBJ whole genome shotgun (WGS) entry which is preliminary data.</text>
</comment>
<name>A0A132NCL0_HYDSH</name>
<dbReference type="EMBL" id="JAHHQF010000078">
    <property type="protein sequence ID" value="MBT9283132.1"/>
    <property type="molecule type" value="Genomic_DNA"/>
</dbReference>
<dbReference type="AlphaFoldDB" id="A0A132NCL0"/>
<feature type="domain" description="CarD-like/TRCF RNAP-interacting" evidence="1">
    <location>
        <begin position="1"/>
        <end position="111"/>
    </location>
</feature>
<dbReference type="Pfam" id="PF02559">
    <property type="entry name" value="CarD_TRCF_RID"/>
    <property type="match status" value="1"/>
</dbReference>
<dbReference type="SMART" id="SM01058">
    <property type="entry name" value="CarD_TRCF"/>
    <property type="match status" value="1"/>
</dbReference>
<evidence type="ECO:0000313" key="2">
    <source>
        <dbReference type="EMBL" id="MBT9283132.1"/>
    </source>
</evidence>
<dbReference type="PANTHER" id="PTHR38447:SF1">
    <property type="entry name" value="RNA POLYMERASE-BINDING TRANSCRIPTION FACTOR CARD"/>
    <property type="match status" value="1"/>
</dbReference>
<proteinExistence type="predicted"/>
<evidence type="ECO:0000313" key="6">
    <source>
        <dbReference type="Proteomes" id="UP000244180"/>
    </source>
</evidence>
<evidence type="ECO:0000313" key="3">
    <source>
        <dbReference type="EMBL" id="OAR04543.1"/>
    </source>
</evidence>
<dbReference type="InterPro" id="IPR003711">
    <property type="entry name" value="CarD-like/TRCF_RID"/>
</dbReference>
<gene>
    <name evidence="4" type="ORF">HSCHL_0953</name>
    <name evidence="2" type="ORF">KM312_10925</name>
    <name evidence="3" type="ORF">SA87_07655</name>
</gene>
<dbReference type="InterPro" id="IPR036101">
    <property type="entry name" value="CarD-like/TRCF_RID_sf"/>
</dbReference>
<dbReference type="SUPFAM" id="SSF141259">
    <property type="entry name" value="CarD-like"/>
    <property type="match status" value="1"/>
</dbReference>
<dbReference type="OrthoDB" id="9786074at2"/>
<reference evidence="2" key="3">
    <citation type="journal article" date="2021" name="Microbiology">
        <title>Metagenomic Analysis of the Microbial Community in the Underground Coal Fire Area (Kemerovo Region, Russia) Revealed Predominance of Thermophilic Members of the Phyla Deinococcus-thermus, Aquificae, and Firmicutes.</title>
        <authorList>
            <person name="Kadnikov V."/>
            <person name="Mardanov A.V."/>
            <person name="Beletsky A.V."/>
            <person name="Karnachuk O.V."/>
            <person name="Ravin N.V."/>
        </authorList>
    </citation>
    <scope>NUCLEOTIDE SEQUENCE</scope>
    <source>
        <strain evidence="2">RBS10-49</strain>
    </source>
</reference>
<protein>
    <submittedName>
        <fullName evidence="2">CarD family transcriptional regulator</fullName>
    </submittedName>
    <submittedName>
        <fullName evidence="4">CarD-like transcriptional regulator</fullName>
    </submittedName>
</protein>
<evidence type="ECO:0000313" key="4">
    <source>
        <dbReference type="EMBL" id="PTQ51920.1"/>
    </source>
</evidence>
<reference evidence="4 6" key="2">
    <citation type="submission" date="2017-08" db="EMBL/GenBank/DDBJ databases">
        <title>Burning lignite coal seam in the remote Altai Mountains harbors a hydrogen-driven thermophilic microbial community.</title>
        <authorList>
            <person name="Kadnikov V.V."/>
            <person name="Mardanov A.V."/>
            <person name="Ivasenko D."/>
            <person name="Beletsky A.V."/>
            <person name="Karnachuk O.V."/>
            <person name="Ravin N.V."/>
        </authorList>
    </citation>
    <scope>NUCLEOTIDE SEQUENCE [LARGE SCALE GENOMIC DNA]</scope>
    <source>
        <strain evidence="4">AL33</strain>
    </source>
</reference>
<dbReference type="InterPro" id="IPR052531">
    <property type="entry name" value="CarD-like_regulator"/>
</dbReference>
<dbReference type="EMBL" id="JXBB01000013">
    <property type="protein sequence ID" value="OAR04543.1"/>
    <property type="molecule type" value="Genomic_DNA"/>
</dbReference>
<dbReference type="Gene3D" id="2.40.10.170">
    <property type="match status" value="1"/>
</dbReference>
<dbReference type="RefSeq" id="WP_066200375.1">
    <property type="nucleotide sequence ID" value="NZ_CBCSAS010000021.1"/>
</dbReference>
<evidence type="ECO:0000313" key="5">
    <source>
        <dbReference type="Proteomes" id="UP000243024"/>
    </source>
</evidence>
<dbReference type="EMBL" id="PEBV01000032">
    <property type="protein sequence ID" value="PTQ51920.1"/>
    <property type="molecule type" value="Genomic_DNA"/>
</dbReference>
<dbReference type="Proteomes" id="UP000748108">
    <property type="component" value="Unassembled WGS sequence"/>
</dbReference>
<dbReference type="Pfam" id="PF21095">
    <property type="entry name" value="CarD_C"/>
    <property type="match status" value="1"/>
</dbReference>